<organism evidence="2 3">
    <name type="scientific">Meloidogyne floridensis</name>
    <dbReference type="NCBI Taxonomy" id="298350"/>
    <lineage>
        <taxon>Eukaryota</taxon>
        <taxon>Metazoa</taxon>
        <taxon>Ecdysozoa</taxon>
        <taxon>Nematoda</taxon>
        <taxon>Chromadorea</taxon>
        <taxon>Rhabditida</taxon>
        <taxon>Tylenchina</taxon>
        <taxon>Tylenchomorpha</taxon>
        <taxon>Tylenchoidea</taxon>
        <taxon>Meloidogynidae</taxon>
        <taxon>Meloidogyninae</taxon>
        <taxon>Meloidogyne</taxon>
    </lineage>
</organism>
<proteinExistence type="predicted"/>
<feature type="chain" id="PRO_5037687234" evidence="1">
    <location>
        <begin position="21"/>
        <end position="113"/>
    </location>
</feature>
<name>A0A915P5U3_9BILA</name>
<dbReference type="WBParaSite" id="scf7180000422712.g9464">
    <property type="protein sequence ID" value="scf7180000422712.g9464"/>
    <property type="gene ID" value="scf7180000422712.g9464"/>
</dbReference>
<reference evidence="3" key="1">
    <citation type="submission" date="2022-11" db="UniProtKB">
        <authorList>
            <consortium name="WormBaseParasite"/>
        </authorList>
    </citation>
    <scope>IDENTIFICATION</scope>
</reference>
<sequence>MSSITLFLVSIFILFQLIYSQKCVGWGQDCGDSECCNGMHCKNYFGTYQCSIAPCVEVGNKCQIDDGCCSGLSCNKKTNTCCANKGRPCQNACCPKLVCGTGPYLGYCVEPSK</sequence>
<evidence type="ECO:0000313" key="3">
    <source>
        <dbReference type="WBParaSite" id="scf7180000422712.g9464"/>
    </source>
</evidence>
<accession>A0A915P5U3</accession>
<evidence type="ECO:0000313" key="2">
    <source>
        <dbReference type="Proteomes" id="UP000887560"/>
    </source>
</evidence>
<keyword evidence="1" id="KW-0732">Signal</keyword>
<keyword evidence="2" id="KW-1185">Reference proteome</keyword>
<dbReference type="AlphaFoldDB" id="A0A915P5U3"/>
<protein>
    <submittedName>
        <fullName evidence="3">Uncharacterized protein</fullName>
    </submittedName>
</protein>
<evidence type="ECO:0000256" key="1">
    <source>
        <dbReference type="SAM" id="SignalP"/>
    </source>
</evidence>
<dbReference type="Proteomes" id="UP000887560">
    <property type="component" value="Unplaced"/>
</dbReference>
<feature type="signal peptide" evidence="1">
    <location>
        <begin position="1"/>
        <end position="20"/>
    </location>
</feature>